<dbReference type="EMBL" id="JBJKBG010000010">
    <property type="protein sequence ID" value="KAL3718266.1"/>
    <property type="molecule type" value="Genomic_DNA"/>
</dbReference>
<dbReference type="InterPro" id="IPR008586">
    <property type="entry name" value="DUF868_pln"/>
</dbReference>
<name>A0ABD3IW61_EUCGL</name>
<reference evidence="1 2" key="1">
    <citation type="submission" date="2024-11" db="EMBL/GenBank/DDBJ databases">
        <title>Chromosome-level genome assembly of Eucalyptus globulus Labill. provides insights into its genome evolution.</title>
        <authorList>
            <person name="Li X."/>
        </authorList>
    </citation>
    <scope>NUCLEOTIDE SEQUENCE [LARGE SCALE GENOMIC DNA]</scope>
    <source>
        <strain evidence="1">CL2024</strain>
        <tissue evidence="1">Fresh tender leaves</tissue>
    </source>
</reference>
<dbReference type="Proteomes" id="UP001634007">
    <property type="component" value="Unassembled WGS sequence"/>
</dbReference>
<keyword evidence="2" id="KW-1185">Reference proteome</keyword>
<evidence type="ECO:0000313" key="1">
    <source>
        <dbReference type="EMBL" id="KAL3718266.1"/>
    </source>
</evidence>
<comment type="caution">
    <text evidence="1">The sequence shown here is derived from an EMBL/GenBank/DDBJ whole genome shotgun (WGS) entry which is preliminary data.</text>
</comment>
<sequence>MKRKFSRLCKDVKAIAAFVSSRTRNSASRSTISPLLPNASASLVPPLPASLKNGHHITSLAPPTSLPSSLRTRTNWVYETALPNHHHLTTTLSWYTTPTGLHELLVSLHIIGGDDPCTLFKYKVCINPSVSERNRGRELTKYESAEIAVVWDFSQVKYDTGLDPVEGFSLLVLVDSQVAFLLGDVPKQCTTVMQALDFFLVSRAECTLVYKGKRLHGIEARLTRNGPFDDVLIQCSGVETEGLEENPALSVHIGKQPALKVRKLHWNFRGMQTKILADGLKVEIAWDVQAWLFREEQSNAKKKKNPPEFATFTFTTRHGSTFFHC</sequence>
<protein>
    <submittedName>
        <fullName evidence="1">Uncharacterized protein</fullName>
    </submittedName>
</protein>
<gene>
    <name evidence="1" type="ORF">ACJRO7_003410</name>
</gene>
<dbReference type="PANTHER" id="PTHR31972:SF48">
    <property type="entry name" value="OS04G0407500 PROTEIN"/>
    <property type="match status" value="1"/>
</dbReference>
<proteinExistence type="predicted"/>
<dbReference type="AlphaFoldDB" id="A0ABD3IW61"/>
<dbReference type="PANTHER" id="PTHR31972">
    <property type="entry name" value="EXPRESSED PROTEIN"/>
    <property type="match status" value="1"/>
</dbReference>
<organism evidence="1 2">
    <name type="scientific">Eucalyptus globulus</name>
    <name type="common">Tasmanian blue gum</name>
    <dbReference type="NCBI Taxonomy" id="34317"/>
    <lineage>
        <taxon>Eukaryota</taxon>
        <taxon>Viridiplantae</taxon>
        <taxon>Streptophyta</taxon>
        <taxon>Embryophyta</taxon>
        <taxon>Tracheophyta</taxon>
        <taxon>Spermatophyta</taxon>
        <taxon>Magnoliopsida</taxon>
        <taxon>eudicotyledons</taxon>
        <taxon>Gunneridae</taxon>
        <taxon>Pentapetalae</taxon>
        <taxon>rosids</taxon>
        <taxon>malvids</taxon>
        <taxon>Myrtales</taxon>
        <taxon>Myrtaceae</taxon>
        <taxon>Myrtoideae</taxon>
        <taxon>Eucalypteae</taxon>
        <taxon>Eucalyptus</taxon>
    </lineage>
</organism>
<evidence type="ECO:0000313" key="2">
    <source>
        <dbReference type="Proteomes" id="UP001634007"/>
    </source>
</evidence>
<accession>A0ABD3IW61</accession>
<dbReference type="Pfam" id="PF05910">
    <property type="entry name" value="DUF868"/>
    <property type="match status" value="1"/>
</dbReference>